<dbReference type="Proteomes" id="UP001302072">
    <property type="component" value="Chromosome"/>
</dbReference>
<organism evidence="3 4">
    <name type="scientific">Stenotrophomonas oahuensis</name>
    <dbReference type="NCBI Taxonomy" id="3003271"/>
    <lineage>
        <taxon>Bacteria</taxon>
        <taxon>Pseudomonadati</taxon>
        <taxon>Pseudomonadota</taxon>
        <taxon>Gammaproteobacteria</taxon>
        <taxon>Lysobacterales</taxon>
        <taxon>Lysobacteraceae</taxon>
        <taxon>Stenotrophomonas</taxon>
    </lineage>
</organism>
<name>A0ABY9YM52_9GAMM</name>
<gene>
    <name evidence="3" type="ORF">PDM29_15740</name>
</gene>
<keyword evidence="3" id="KW-0547">Nucleotide-binding</keyword>
<dbReference type="Gene3D" id="3.40.50.300">
    <property type="entry name" value="P-loop containing nucleotide triphosphate hydrolases"/>
    <property type="match status" value="1"/>
</dbReference>
<evidence type="ECO:0000259" key="2">
    <source>
        <dbReference type="SMART" id="SM00382"/>
    </source>
</evidence>
<protein>
    <submittedName>
        <fullName evidence="3">ATP-binding protein</fullName>
    </submittedName>
</protein>
<reference evidence="3 4" key="1">
    <citation type="submission" date="2022-12" db="EMBL/GenBank/DDBJ databases">
        <title>Two new species, Stenotrophomonas aracearum and Stenotrophomonas oahuensis, isolated from Anthurium (Araceae family) in Hawaii.</title>
        <authorList>
            <person name="Chunag S.C."/>
            <person name="Dobhal S."/>
            <person name="Alvarez A."/>
            <person name="Arif M."/>
        </authorList>
    </citation>
    <scope>NUCLEOTIDE SEQUENCE [LARGE SCALE GENOMIC DNA]</scope>
    <source>
        <strain evidence="3 4">A5586</strain>
    </source>
</reference>
<keyword evidence="1" id="KW-0472">Membrane</keyword>
<feature type="transmembrane region" description="Helical" evidence="1">
    <location>
        <begin position="12"/>
        <end position="34"/>
    </location>
</feature>
<keyword evidence="3" id="KW-0067">ATP-binding</keyword>
<sequence length="731" mass="81272">MIALEGWSAWRWVKLALVVSFIGFFGTLFVAPWINPWVLWKVKHDGESMMLMQSARIDTTLLREEAHGRWLMDGQWPQEVHVPGVHDPAEATLSAELPAPFVLRLRFTNRFPENSGLRGTVLEHTLDPRTERWTCQPGDPSPPSRWLAMDCRSNKPWTAGQWLTLILVLCVLALIGLGVIWWRLRPEVADVAREPRTLLDHPLQRLPTFDRQLGWLRLRDRVLQQAGIAGTRWRDALRHVQATPSTRAIQLAARIGAVDAAARDWPLNGTVREWTLPPTLPIALEKLWLYLPDPALSGEAIVQQLRSLPNGQDVVLVVSPSTATEAALMQYADDPANLCVCLDQVIQTRWLLQPRAQDTLVSLLAQQLKVTRISPYQTHGGITRPNAFFGRESLLARVLNREPGNYLLVGGRQLGKTSLMKAIERRFDGHPRVHCQYVALRDHRLTPRLALELGLAEDTGIDALGAALFERAHGRSVLLLIDETDLFLRAEAGNGYPQLAALRALSEEGRCHFMLAGFWDLYEAVTLDFASPLRNFGEVIHIGGLEEAACQALATEPMGRLGVHFANPDLPQRLVAACGRRANLVAIVCQYLLGQLGRGQRVIEPANLHAALSAEPVFDALAGWARLSPDPVACRIDRIVVYRIASAQLGPGGAQGVSLLQLLAGFDAAGVKVDPEQLRHSLARLQLAYVIRRENEGVQYVFAVPLFATQFQREEVEALLQRELQAGIAQS</sequence>
<dbReference type="InterPro" id="IPR003593">
    <property type="entry name" value="AAA+_ATPase"/>
</dbReference>
<dbReference type="SMART" id="SM00382">
    <property type="entry name" value="AAA"/>
    <property type="match status" value="1"/>
</dbReference>
<evidence type="ECO:0000313" key="4">
    <source>
        <dbReference type="Proteomes" id="UP001302072"/>
    </source>
</evidence>
<dbReference type="SUPFAM" id="SSF52540">
    <property type="entry name" value="P-loop containing nucleoside triphosphate hydrolases"/>
    <property type="match status" value="1"/>
</dbReference>
<evidence type="ECO:0000256" key="1">
    <source>
        <dbReference type="SAM" id="Phobius"/>
    </source>
</evidence>
<keyword evidence="4" id="KW-1185">Reference proteome</keyword>
<keyword evidence="1" id="KW-1133">Transmembrane helix</keyword>
<feature type="transmembrane region" description="Helical" evidence="1">
    <location>
        <begin position="162"/>
        <end position="184"/>
    </location>
</feature>
<dbReference type="InterPro" id="IPR027417">
    <property type="entry name" value="P-loop_NTPase"/>
</dbReference>
<accession>A0ABY9YM52</accession>
<feature type="domain" description="AAA+ ATPase" evidence="2">
    <location>
        <begin position="402"/>
        <end position="598"/>
    </location>
</feature>
<proteinExistence type="predicted"/>
<dbReference type="EMBL" id="CP115541">
    <property type="protein sequence ID" value="WNH51783.1"/>
    <property type="molecule type" value="Genomic_DNA"/>
</dbReference>
<keyword evidence="1" id="KW-0812">Transmembrane</keyword>
<dbReference type="GO" id="GO:0005524">
    <property type="term" value="F:ATP binding"/>
    <property type="evidence" value="ECO:0007669"/>
    <property type="project" value="UniProtKB-KW"/>
</dbReference>
<dbReference type="RefSeq" id="WP_311191003.1">
    <property type="nucleotide sequence ID" value="NZ_CP115541.1"/>
</dbReference>
<evidence type="ECO:0000313" key="3">
    <source>
        <dbReference type="EMBL" id="WNH51783.1"/>
    </source>
</evidence>